<proteinExistence type="predicted"/>
<dbReference type="PROSITE" id="PS00028">
    <property type="entry name" value="ZINC_FINGER_C2H2_1"/>
    <property type="match status" value="1"/>
</dbReference>
<dbReference type="Gene3D" id="3.40.50.1010">
    <property type="entry name" value="5'-nuclease"/>
    <property type="match status" value="1"/>
</dbReference>
<dbReference type="CDD" id="cd18725">
    <property type="entry name" value="PIN_LabA-like"/>
    <property type="match status" value="1"/>
</dbReference>
<dbReference type="Gene3D" id="3.30.160.60">
    <property type="entry name" value="Classic Zinc Finger"/>
    <property type="match status" value="1"/>
</dbReference>
<dbReference type="GO" id="GO:0004540">
    <property type="term" value="F:RNA nuclease activity"/>
    <property type="evidence" value="ECO:0007669"/>
    <property type="project" value="InterPro"/>
</dbReference>
<dbReference type="PANTHER" id="PTHR35744:SF4">
    <property type="entry name" value="OS04G0464600 PROTEIN"/>
    <property type="match status" value="1"/>
</dbReference>
<dbReference type="InterPro" id="IPR021139">
    <property type="entry name" value="NYN"/>
</dbReference>
<dbReference type="EMBL" id="JARAOO010000002">
    <property type="protein sequence ID" value="KAJ7979147.1"/>
    <property type="molecule type" value="Genomic_DNA"/>
</dbReference>
<organism evidence="3 4">
    <name type="scientific">Quillaja saponaria</name>
    <name type="common">Soap bark tree</name>
    <dbReference type="NCBI Taxonomy" id="32244"/>
    <lineage>
        <taxon>Eukaryota</taxon>
        <taxon>Viridiplantae</taxon>
        <taxon>Streptophyta</taxon>
        <taxon>Embryophyta</taxon>
        <taxon>Tracheophyta</taxon>
        <taxon>Spermatophyta</taxon>
        <taxon>Magnoliopsida</taxon>
        <taxon>eudicotyledons</taxon>
        <taxon>Gunneridae</taxon>
        <taxon>Pentapetalae</taxon>
        <taxon>rosids</taxon>
        <taxon>fabids</taxon>
        <taxon>Fabales</taxon>
        <taxon>Quillajaceae</taxon>
        <taxon>Quillaja</taxon>
    </lineage>
</organism>
<protein>
    <submittedName>
        <fullName evidence="3">Zinc finger family protein</fullName>
    </submittedName>
</protein>
<keyword evidence="1" id="KW-0862">Zinc</keyword>
<keyword evidence="4" id="KW-1185">Reference proteome</keyword>
<dbReference type="AlphaFoldDB" id="A0AAD7VKM0"/>
<dbReference type="GO" id="GO:0008270">
    <property type="term" value="F:zinc ion binding"/>
    <property type="evidence" value="ECO:0007669"/>
    <property type="project" value="UniProtKB-KW"/>
</dbReference>
<evidence type="ECO:0000256" key="1">
    <source>
        <dbReference type="PROSITE-ProRule" id="PRU00042"/>
    </source>
</evidence>
<evidence type="ECO:0000313" key="4">
    <source>
        <dbReference type="Proteomes" id="UP001163823"/>
    </source>
</evidence>
<reference evidence="3" key="1">
    <citation type="journal article" date="2023" name="Science">
        <title>Elucidation of the pathway for biosynthesis of saponin adjuvants from the soapbark tree.</title>
        <authorList>
            <person name="Reed J."/>
            <person name="Orme A."/>
            <person name="El-Demerdash A."/>
            <person name="Owen C."/>
            <person name="Martin L.B.B."/>
            <person name="Misra R.C."/>
            <person name="Kikuchi S."/>
            <person name="Rejzek M."/>
            <person name="Martin A.C."/>
            <person name="Harkess A."/>
            <person name="Leebens-Mack J."/>
            <person name="Louveau T."/>
            <person name="Stephenson M.J."/>
            <person name="Osbourn A."/>
        </authorList>
    </citation>
    <scope>NUCLEOTIDE SEQUENCE</scope>
    <source>
        <strain evidence="3">S10</strain>
    </source>
</reference>
<dbReference type="PROSITE" id="PS50157">
    <property type="entry name" value="ZINC_FINGER_C2H2_2"/>
    <property type="match status" value="1"/>
</dbReference>
<keyword evidence="1" id="KW-0479">Metal-binding</keyword>
<evidence type="ECO:0000259" key="2">
    <source>
        <dbReference type="PROSITE" id="PS50157"/>
    </source>
</evidence>
<dbReference type="InterPro" id="IPR013087">
    <property type="entry name" value="Znf_C2H2_type"/>
</dbReference>
<dbReference type="Proteomes" id="UP001163823">
    <property type="component" value="Chromosome 2"/>
</dbReference>
<dbReference type="InterPro" id="IPR036236">
    <property type="entry name" value="Znf_C2H2_sf"/>
</dbReference>
<dbReference type="SUPFAM" id="SSF57667">
    <property type="entry name" value="beta-beta-alpha zinc fingers"/>
    <property type="match status" value="1"/>
</dbReference>
<sequence>MVMVLKFGNIFCAIQSRNSKILSPYAAFSRYFYIESKLVYCSRDQRYSTETRISPKRVAIFWDLDNKPPKSVPAYEVAIKLKAAMSSFGAVQYMVAYANRHAFSYVPQVVREQRKANKLLNQLENKVVIKPVEPYLCRVCGRKFYTNEKLINHFKQIHESEHLKRLNQIESAKGKMRVKLVAKYSMKMEKYKKAARDILTPKVGYGLADELKRAGFWVRAVSDKPQAADVALRSHMADMMDRRRAECVVLVSDDSDFVDLLKEAKLRCLKTVVVGDINDGALKRTADSGFSWEEILMGKAKKEAVSVVEKWNDRDVLKRLEWTYNPELEKKKYNLDDEVFGMSEDDNVEGISDGVGEAFKQKEDAGAWWEIDSDTDPQSC</sequence>
<dbReference type="PANTHER" id="PTHR35744">
    <property type="entry name" value="C2H2-TYPE DOMAIN-CONTAINING PROTEIN"/>
    <property type="match status" value="1"/>
</dbReference>
<evidence type="ECO:0000313" key="3">
    <source>
        <dbReference type="EMBL" id="KAJ7979148.1"/>
    </source>
</evidence>
<dbReference type="EMBL" id="JARAOO010000002">
    <property type="protein sequence ID" value="KAJ7979148.1"/>
    <property type="molecule type" value="Genomic_DNA"/>
</dbReference>
<gene>
    <name evidence="3" type="ORF">O6P43_002577</name>
</gene>
<dbReference type="Pfam" id="PF01936">
    <property type="entry name" value="NYN"/>
    <property type="match status" value="1"/>
</dbReference>
<dbReference type="KEGG" id="qsa:O6P43_002577"/>
<feature type="domain" description="C2H2-type" evidence="2">
    <location>
        <begin position="135"/>
        <end position="163"/>
    </location>
</feature>
<keyword evidence="1" id="KW-0863">Zinc-finger</keyword>
<comment type="caution">
    <text evidence="3">The sequence shown here is derived from an EMBL/GenBank/DDBJ whole genome shotgun (WGS) entry which is preliminary data.</text>
</comment>
<accession>A0AAD7VKM0</accession>
<name>A0AAD7VKM0_QUISA</name>